<sequence>MPRVRARLISPDLNARFQQFATAKGKATVLQTQSHCTLHDLLTFGNVNLLSTEFQSLGNGLLTNPVVAKYLALGNLGSNRTAQLWCQYGSKIMFTTRDGGTDHVATQLLYGPGAIMWLDSALKSHSPLITSCSFLTEGSAP</sequence>
<dbReference type="Gene3D" id="1.10.260.130">
    <property type="match status" value="1"/>
</dbReference>
<dbReference type="AlphaFoldDB" id="A0A238EYH7"/>
<evidence type="ECO:0000313" key="1">
    <source>
        <dbReference type="EMBL" id="SCV66940.1"/>
    </source>
</evidence>
<gene>
    <name evidence="1" type="ORF">BQ2448_5586</name>
</gene>
<accession>A0A238EYH7</accession>
<name>A0A238EYH7_9BASI</name>
<dbReference type="OrthoDB" id="2373480at2759"/>
<evidence type="ECO:0000313" key="2">
    <source>
        <dbReference type="Proteomes" id="UP000198372"/>
    </source>
</evidence>
<protein>
    <submittedName>
        <fullName evidence="1">BQ2448_5586 protein</fullName>
    </submittedName>
</protein>
<reference evidence="2" key="1">
    <citation type="submission" date="2016-09" db="EMBL/GenBank/DDBJ databases">
        <authorList>
            <person name="Jeantristanb JTB J.-T."/>
            <person name="Ricardo R."/>
        </authorList>
    </citation>
    <scope>NUCLEOTIDE SEQUENCE [LARGE SCALE GENOMIC DNA]</scope>
</reference>
<dbReference type="EMBL" id="FMSP01000001">
    <property type="protein sequence ID" value="SCV66940.1"/>
    <property type="molecule type" value="Genomic_DNA"/>
</dbReference>
<organism evidence="1 2">
    <name type="scientific">Microbotryum intermedium</name>
    <dbReference type="NCBI Taxonomy" id="269621"/>
    <lineage>
        <taxon>Eukaryota</taxon>
        <taxon>Fungi</taxon>
        <taxon>Dikarya</taxon>
        <taxon>Basidiomycota</taxon>
        <taxon>Pucciniomycotina</taxon>
        <taxon>Microbotryomycetes</taxon>
        <taxon>Microbotryales</taxon>
        <taxon>Microbotryaceae</taxon>
        <taxon>Microbotryum</taxon>
    </lineage>
</organism>
<proteinExistence type="predicted"/>
<dbReference type="Proteomes" id="UP000198372">
    <property type="component" value="Unassembled WGS sequence"/>
</dbReference>
<keyword evidence="2" id="KW-1185">Reference proteome</keyword>